<evidence type="ECO:0000313" key="3">
    <source>
        <dbReference type="EMBL" id="AJW71807.1"/>
    </source>
</evidence>
<proteinExistence type="predicted"/>
<dbReference type="GO" id="GO:0016757">
    <property type="term" value="F:glycosyltransferase activity"/>
    <property type="evidence" value="ECO:0007669"/>
    <property type="project" value="UniProtKB-KW"/>
</dbReference>
<keyword evidence="4" id="KW-1185">Reference proteome</keyword>
<dbReference type="RefSeq" id="WP_048118384.1">
    <property type="nucleotide sequence ID" value="NZ_CP011070.1"/>
</dbReference>
<dbReference type="GeneID" id="24821301"/>
<keyword evidence="1" id="KW-0472">Membrane</keyword>
<dbReference type="CDD" id="cd04179">
    <property type="entry name" value="DPM_DPG-synthase_like"/>
    <property type="match status" value="1"/>
</dbReference>
<reference evidence="3 4" key="2">
    <citation type="journal article" date="2016" name="ISME J.">
        <title>Physiological and genomic characterization of two novel marine thaumarchaeal strains indicates niche differentiation.</title>
        <authorList>
            <person name="Bayer B."/>
            <person name="Vojvoda J."/>
            <person name="Offre P."/>
            <person name="Alves R.J."/>
            <person name="Elisabeth N.H."/>
            <person name="Garcia J.A."/>
            <person name="Volland J.M."/>
            <person name="Srivastava A."/>
            <person name="Schleper C."/>
            <person name="Herndl G.J."/>
        </authorList>
    </citation>
    <scope>NUCLEOTIDE SEQUENCE [LARGE SCALE GENOMIC DNA]</scope>
    <source>
        <strain evidence="3 4">NF5</strain>
    </source>
</reference>
<feature type="transmembrane region" description="Helical" evidence="1">
    <location>
        <begin position="225"/>
        <end position="248"/>
    </location>
</feature>
<evidence type="ECO:0000259" key="2">
    <source>
        <dbReference type="Pfam" id="PF00535"/>
    </source>
</evidence>
<dbReference type="Gene3D" id="3.90.550.10">
    <property type="entry name" value="Spore Coat Polysaccharide Biosynthesis Protein SpsA, Chain A"/>
    <property type="match status" value="1"/>
</dbReference>
<name>A0A0D5C604_9ARCH</name>
<protein>
    <submittedName>
        <fullName evidence="3">Glycosyltransferase, group 2 family protein</fullName>
        <ecNumber evidence="3">2.4.-.-</ecNumber>
    </submittedName>
</protein>
<feature type="domain" description="Glycosyltransferase 2-like" evidence="2">
    <location>
        <begin position="5"/>
        <end position="162"/>
    </location>
</feature>
<evidence type="ECO:0000313" key="4">
    <source>
        <dbReference type="Proteomes" id="UP000032408"/>
    </source>
</evidence>
<dbReference type="AlphaFoldDB" id="A0A0D5C604"/>
<keyword evidence="3" id="KW-0808">Transferase</keyword>
<dbReference type="SUPFAM" id="SSF53448">
    <property type="entry name" value="Nucleotide-diphospho-sugar transferases"/>
    <property type="match status" value="1"/>
</dbReference>
<dbReference type="KEGG" id="nin:NADRNF5_2134"/>
<dbReference type="InterPro" id="IPR029044">
    <property type="entry name" value="Nucleotide-diphossugar_trans"/>
</dbReference>
<keyword evidence="1" id="KW-0812">Transmembrane</keyword>
<evidence type="ECO:0000256" key="1">
    <source>
        <dbReference type="SAM" id="Phobius"/>
    </source>
</evidence>
<dbReference type="Pfam" id="PF00535">
    <property type="entry name" value="Glycos_transf_2"/>
    <property type="match status" value="1"/>
</dbReference>
<dbReference type="EC" id="2.4.-.-" evidence="3"/>
<dbReference type="InterPro" id="IPR001173">
    <property type="entry name" value="Glyco_trans_2-like"/>
</dbReference>
<dbReference type="Proteomes" id="UP000032408">
    <property type="component" value="Chromosome"/>
</dbReference>
<dbReference type="STRING" id="1580092.NADRNF5_2134"/>
<organism evidence="3 4">
    <name type="scientific">Nitrosopumilus adriaticus</name>
    <dbReference type="NCBI Taxonomy" id="1580092"/>
    <lineage>
        <taxon>Archaea</taxon>
        <taxon>Nitrososphaerota</taxon>
        <taxon>Nitrososphaeria</taxon>
        <taxon>Nitrosopumilales</taxon>
        <taxon>Nitrosopumilaceae</taxon>
        <taxon>Nitrosopumilus</taxon>
    </lineage>
</organism>
<dbReference type="EMBL" id="CP011070">
    <property type="protein sequence ID" value="AJW71807.1"/>
    <property type="molecule type" value="Genomic_DNA"/>
</dbReference>
<reference evidence="4" key="1">
    <citation type="submission" date="2015-03" db="EMBL/GenBank/DDBJ databases">
        <title>Characterization of two novel Thaumarchaeota isolated from the Northern Adriatic Sea.</title>
        <authorList>
            <person name="Bayer B."/>
            <person name="Vojvoda J."/>
            <person name="Offre P."/>
            <person name="Srivastava A."/>
            <person name="Elisabeth N."/>
            <person name="Garcia J.A.L."/>
            <person name="Schleper C."/>
            <person name="Herndl G.J."/>
        </authorList>
    </citation>
    <scope>NUCLEOTIDE SEQUENCE [LARGE SCALE GENOMIC DNA]</scope>
    <source>
        <strain evidence="4">NF5</strain>
    </source>
</reference>
<keyword evidence="3" id="KW-0328">Glycosyltransferase</keyword>
<gene>
    <name evidence="3" type="ORF">NADRNF5_2134</name>
</gene>
<accession>A0A0D5C604</accession>
<dbReference type="PANTHER" id="PTHR48090">
    <property type="entry name" value="UNDECAPRENYL-PHOSPHATE 4-DEOXY-4-FORMAMIDO-L-ARABINOSE TRANSFERASE-RELATED"/>
    <property type="match status" value="1"/>
</dbReference>
<dbReference type="InterPro" id="IPR050256">
    <property type="entry name" value="Glycosyltransferase_2"/>
</dbReference>
<dbReference type="PANTHER" id="PTHR48090:SF7">
    <property type="entry name" value="RFBJ PROTEIN"/>
    <property type="match status" value="1"/>
</dbReference>
<dbReference type="OrthoDB" id="11098at2157"/>
<dbReference type="HOGENOM" id="CLU_033536_7_2_2"/>
<sequence length="292" mass="31755">MKIIVGIPAFNEEKNIGSIVAKLSQKYAKIIVCDDGSSDMTSTIASSMGAHVVKHEKNMGYGSAIKTIFNEAKNSDCDILVTFDADGQHQISEIDSLIKPISENNADIVIGSRFLGKTKDLPRYRKIGIKTITGLTNVVTGSKITDSQSGFRAYGKKALDEITPTESGMGISTEILIKASKKQLRITEVPIIISYTDNSHSQEPIRHGTSVVMSTLKHVAIERPLLYYGVTGLCFLILGLIFGAWTMQIYSEERVVMTNIALIGIGGVILGTILLITATILYSIVSVVRENR</sequence>
<feature type="transmembrane region" description="Helical" evidence="1">
    <location>
        <begin position="260"/>
        <end position="285"/>
    </location>
</feature>
<keyword evidence="1" id="KW-1133">Transmembrane helix</keyword>